<dbReference type="CDD" id="cd01767">
    <property type="entry name" value="UBX"/>
    <property type="match status" value="1"/>
</dbReference>
<evidence type="ECO:0000256" key="5">
    <source>
        <dbReference type="ARBA" id="ARBA00022763"/>
    </source>
</evidence>
<dbReference type="Proteomes" id="UP001217582">
    <property type="component" value="Chromosome 5"/>
</dbReference>
<dbReference type="InterPro" id="IPR015943">
    <property type="entry name" value="WD40/YVTN_repeat-like_dom_sf"/>
</dbReference>
<dbReference type="InterPro" id="IPR009060">
    <property type="entry name" value="UBA-like_sf"/>
</dbReference>
<evidence type="ECO:0000256" key="2">
    <source>
        <dbReference type="ARBA" id="ARBA00007306"/>
    </source>
</evidence>
<name>A0AAJ5Z222_9BASI</name>
<dbReference type="PROSITE" id="PS50294">
    <property type="entry name" value="WD_REPEATS_REGION"/>
    <property type="match status" value="1"/>
</dbReference>
<dbReference type="InterPro" id="IPR001012">
    <property type="entry name" value="UBX_dom"/>
</dbReference>
<dbReference type="GO" id="GO:0005634">
    <property type="term" value="C:nucleus"/>
    <property type="evidence" value="ECO:0007669"/>
    <property type="project" value="UniProtKB-SubCell"/>
</dbReference>
<evidence type="ECO:0000256" key="6">
    <source>
        <dbReference type="ARBA" id="ARBA00022853"/>
    </source>
</evidence>
<keyword evidence="7" id="KW-0234">DNA repair</keyword>
<dbReference type="Gene3D" id="3.10.20.90">
    <property type="entry name" value="Phosphatidylinositol 3-kinase Catalytic Subunit, Chain A, domain 1"/>
    <property type="match status" value="1"/>
</dbReference>
<keyword evidence="8" id="KW-0539">Nucleus</keyword>
<dbReference type="SMART" id="SM00320">
    <property type="entry name" value="WD40"/>
    <property type="match status" value="5"/>
</dbReference>
<evidence type="ECO:0000256" key="10">
    <source>
        <dbReference type="SAM" id="MobiDB-lite"/>
    </source>
</evidence>
<dbReference type="InterPro" id="IPR001680">
    <property type="entry name" value="WD40_rpt"/>
</dbReference>
<proteinExistence type="inferred from homology"/>
<dbReference type="GO" id="GO:0006335">
    <property type="term" value="P:DNA replication-dependent chromatin assembly"/>
    <property type="evidence" value="ECO:0007669"/>
    <property type="project" value="InterPro"/>
</dbReference>
<keyword evidence="4" id="KW-0677">Repeat</keyword>
<evidence type="ECO:0000256" key="1">
    <source>
        <dbReference type="ARBA" id="ARBA00004123"/>
    </source>
</evidence>
<dbReference type="InterPro" id="IPR015940">
    <property type="entry name" value="UBA"/>
</dbReference>
<organism evidence="12 13">
    <name type="scientific">Malassezia arunalokei</name>
    <dbReference type="NCBI Taxonomy" id="1514897"/>
    <lineage>
        <taxon>Eukaryota</taxon>
        <taxon>Fungi</taxon>
        <taxon>Dikarya</taxon>
        <taxon>Basidiomycota</taxon>
        <taxon>Ustilaginomycotina</taxon>
        <taxon>Malasseziomycetes</taxon>
        <taxon>Malasseziales</taxon>
        <taxon>Malasseziaceae</taxon>
        <taxon>Malassezia</taxon>
    </lineage>
</organism>
<dbReference type="GO" id="GO:0033186">
    <property type="term" value="C:CAF-1 complex"/>
    <property type="evidence" value="ECO:0007669"/>
    <property type="project" value="TreeGrafter"/>
</dbReference>
<reference evidence="12 13" key="1">
    <citation type="submission" date="2023-03" db="EMBL/GenBank/DDBJ databases">
        <title>Mating type loci evolution in Malassezia.</title>
        <authorList>
            <person name="Coelho M.A."/>
        </authorList>
    </citation>
    <scope>NUCLEOTIDE SEQUENCE [LARGE SCALE GENOMIC DNA]</scope>
    <source>
        <strain evidence="12 13">CBS 13387</strain>
    </source>
</reference>
<dbReference type="Pfam" id="PF24105">
    <property type="entry name" value="Beta-prop_CAF1B_HIR1"/>
    <property type="match status" value="2"/>
</dbReference>
<dbReference type="GO" id="GO:0006334">
    <property type="term" value="P:nucleosome assembly"/>
    <property type="evidence" value="ECO:0007669"/>
    <property type="project" value="TreeGrafter"/>
</dbReference>
<feature type="compositionally biased region" description="Polar residues" evidence="10">
    <location>
        <begin position="253"/>
        <end position="267"/>
    </location>
</feature>
<comment type="similarity">
    <text evidence="2">Belongs to the WD repeat HIR1 family.</text>
</comment>
<protein>
    <submittedName>
        <fullName evidence="12">Chromatin assembly factor 1 subunit</fullName>
    </submittedName>
</protein>
<dbReference type="InterPro" id="IPR045145">
    <property type="entry name" value="PTHR15271"/>
</dbReference>
<keyword evidence="5" id="KW-0227">DNA damage</keyword>
<keyword evidence="6" id="KW-0156">Chromatin regulator</keyword>
<feature type="region of interest" description="Disordered" evidence="10">
    <location>
        <begin position="698"/>
        <end position="725"/>
    </location>
</feature>
<feature type="domain" description="UBA" evidence="11">
    <location>
        <begin position="534"/>
        <end position="578"/>
    </location>
</feature>
<evidence type="ECO:0000256" key="9">
    <source>
        <dbReference type="PROSITE-ProRule" id="PRU00221"/>
    </source>
</evidence>
<dbReference type="InterPro" id="IPR036322">
    <property type="entry name" value="WD40_repeat_dom_sf"/>
</dbReference>
<accession>A0AAJ5Z222</accession>
<keyword evidence="3 9" id="KW-0853">WD repeat</keyword>
<feature type="region of interest" description="Disordered" evidence="10">
    <location>
        <begin position="489"/>
        <end position="537"/>
    </location>
</feature>
<evidence type="ECO:0000256" key="8">
    <source>
        <dbReference type="ARBA" id="ARBA00023242"/>
    </source>
</evidence>
<dbReference type="EMBL" id="CP119920">
    <property type="protein sequence ID" value="WFD16517.1"/>
    <property type="molecule type" value="Genomic_DNA"/>
</dbReference>
<evidence type="ECO:0000256" key="3">
    <source>
        <dbReference type="ARBA" id="ARBA00022574"/>
    </source>
</evidence>
<dbReference type="PANTHER" id="PTHR15271:SF4">
    <property type="entry name" value="CHROMATIN ASSEMBLY FACTOR 1 SUBUNIT B"/>
    <property type="match status" value="1"/>
</dbReference>
<dbReference type="InterPro" id="IPR029071">
    <property type="entry name" value="Ubiquitin-like_domsf"/>
</dbReference>
<feature type="repeat" description="WD" evidence="9">
    <location>
        <begin position="77"/>
        <end position="108"/>
    </location>
</feature>
<dbReference type="Gene3D" id="1.10.8.10">
    <property type="entry name" value="DNA helicase RuvA subunit, C-terminal domain"/>
    <property type="match status" value="1"/>
</dbReference>
<dbReference type="GO" id="GO:0006281">
    <property type="term" value="P:DNA repair"/>
    <property type="evidence" value="ECO:0007669"/>
    <property type="project" value="UniProtKB-KW"/>
</dbReference>
<dbReference type="CDD" id="cd06503">
    <property type="entry name" value="ATP-synt_Fo_b"/>
    <property type="match status" value="1"/>
</dbReference>
<dbReference type="AlphaFoldDB" id="A0AAJ5Z222"/>
<keyword evidence="13" id="KW-1185">Reference proteome</keyword>
<dbReference type="SUPFAM" id="SSF50978">
    <property type="entry name" value="WD40 repeat-like"/>
    <property type="match status" value="1"/>
</dbReference>
<comment type="subcellular location">
    <subcellularLocation>
        <location evidence="1">Nucleus</location>
    </subcellularLocation>
</comment>
<dbReference type="SUPFAM" id="SSF54236">
    <property type="entry name" value="Ubiquitin-like"/>
    <property type="match status" value="1"/>
</dbReference>
<feature type="compositionally biased region" description="Basic and acidic residues" evidence="10">
    <location>
        <begin position="698"/>
        <end position="722"/>
    </location>
</feature>
<evidence type="ECO:0000313" key="12">
    <source>
        <dbReference type="EMBL" id="WFD16517.1"/>
    </source>
</evidence>
<evidence type="ECO:0000256" key="7">
    <source>
        <dbReference type="ARBA" id="ARBA00023204"/>
    </source>
</evidence>
<feature type="region of interest" description="Disordered" evidence="10">
    <location>
        <begin position="249"/>
        <end position="286"/>
    </location>
</feature>
<evidence type="ECO:0000256" key="4">
    <source>
        <dbReference type="ARBA" id="ARBA00022737"/>
    </source>
</evidence>
<dbReference type="Gene3D" id="2.130.10.10">
    <property type="entry name" value="YVTN repeat-like/Quinoprotein amine dehydrogenase"/>
    <property type="match status" value="2"/>
</dbReference>
<feature type="compositionally biased region" description="Low complexity" evidence="10">
    <location>
        <begin position="494"/>
        <end position="519"/>
    </location>
</feature>
<dbReference type="PANTHER" id="PTHR15271">
    <property type="entry name" value="CHROMATIN ASSEMBLY FACTOR 1 SUBUNIT B"/>
    <property type="match status" value="1"/>
</dbReference>
<evidence type="ECO:0000313" key="13">
    <source>
        <dbReference type="Proteomes" id="UP001217582"/>
    </source>
</evidence>
<dbReference type="CDD" id="cd14270">
    <property type="entry name" value="UBA"/>
    <property type="match status" value="1"/>
</dbReference>
<dbReference type="Pfam" id="PF00789">
    <property type="entry name" value="UBX"/>
    <property type="match status" value="1"/>
</dbReference>
<dbReference type="PROSITE" id="PS50030">
    <property type="entry name" value="UBA"/>
    <property type="match status" value="1"/>
</dbReference>
<dbReference type="SUPFAM" id="SSF46934">
    <property type="entry name" value="UBA-like"/>
    <property type="match status" value="1"/>
</dbReference>
<feature type="repeat" description="WD" evidence="9">
    <location>
        <begin position="186"/>
        <end position="227"/>
    </location>
</feature>
<sequence>MVQCVTFEIRDERQKQEDHQAKVPVLAGGQSWRLATAGGDNNVRIWMIHPNIPSPSALAAASGVKPNPPRSEYIATLARHTGVVNVVRFSPHGDMLASAGDDGNVLFWVRQDPNRQPFGETQFSASTETDGVIDKESWRVRLMTRATTLELYDLAWSPDGDYVAVGGTDFSVRLIRVSDGSIVRSISDHQHYVQGIAWDPLQMYLATQSSDRHMHVYELHQDKASMSMQLLSRHTRSEMRCRAVSEALPSLTAAPTRNAPQDSSTTIPPIKAPEPTPVASSTQPDQVQKLYGDDRCTSFFRRLDFSPDGALLATPAGLFPSTPDEHRNATTATTSAIYIYGRANLFRANTPIAALPGHKSTAVVVRFSPILYGLRPTSQHTKTDDPLQAAGEAHDESLSASASVPVSVIGLPYRMVYAVATQESVWIYDTQQAGPLCCFSNLHYASFTDLTWSPDGQSLMMSSSDGYCSLAVFDYHELGRPYLYGKQPSLHPIPSRAPEPSASIPAPAPQTAPQANSQAESWKEEKDAPSTLSEPKKKRRVALTYEVTEMGFAPERVDWALSSTNGTLEAALDHIEMHQDEPVPTDATSPVGGHDASSETAVPQCNVCNKQFRDMDLAKYHADKSGHEDFSESAEAIKPLSPEEREKRLAELRDKAAQRRSAQEAAYAKDRRANEMIRRKAGQEAVQAREELERKAKERVRRQIEEDKQRRAEKAAREKELRQGIQKPAAPAVPLAAQLPKVSAHGTETRLRVRAPGGMWMGTLSVDATLNDVEKAVLSDGKGGGASSLAFSTTFPRKTYTSEEGSKTLQALGLFPNAALEAQ</sequence>
<dbReference type="PROSITE" id="PS50082">
    <property type="entry name" value="WD_REPEATS_2"/>
    <property type="match status" value="2"/>
</dbReference>
<dbReference type="InterPro" id="IPR055410">
    <property type="entry name" value="Beta-prop_CAF1B_HIR1"/>
</dbReference>
<gene>
    <name evidence="12" type="primary">CAC2</name>
    <name evidence="12" type="ORF">MARU1_002555</name>
</gene>
<evidence type="ECO:0000259" key="11">
    <source>
        <dbReference type="PROSITE" id="PS50030"/>
    </source>
</evidence>